<dbReference type="AlphaFoldDB" id="A0A1B6E542"/>
<gene>
    <name evidence="2" type="ORF">g.38408</name>
</gene>
<feature type="region of interest" description="Disordered" evidence="1">
    <location>
        <begin position="70"/>
        <end position="102"/>
    </location>
</feature>
<proteinExistence type="predicted"/>
<dbReference type="EMBL" id="GEDC01004248">
    <property type="protein sequence ID" value="JAS33050.1"/>
    <property type="molecule type" value="Transcribed_RNA"/>
</dbReference>
<accession>A0A1B6E542</accession>
<sequence length="102" mass="11419">MSVVIVVTAGRQVAPFFGHFRPDFPVEEAVEDGHEESLERSEQLINKEPYEFHPVADANISHGHEDDVMDAEQRDQHHGGLCPLSVPESPSLFANGRPQFQQ</sequence>
<protein>
    <submittedName>
        <fullName evidence="2">Uncharacterized protein</fullName>
    </submittedName>
</protein>
<evidence type="ECO:0000256" key="1">
    <source>
        <dbReference type="SAM" id="MobiDB-lite"/>
    </source>
</evidence>
<reference evidence="2" key="1">
    <citation type="submission" date="2015-12" db="EMBL/GenBank/DDBJ databases">
        <title>De novo transcriptome assembly of four potential Pierce s Disease insect vectors from Arizona vineyards.</title>
        <authorList>
            <person name="Tassone E.E."/>
        </authorList>
    </citation>
    <scope>NUCLEOTIDE SEQUENCE</scope>
</reference>
<evidence type="ECO:0000313" key="2">
    <source>
        <dbReference type="EMBL" id="JAS33050.1"/>
    </source>
</evidence>
<name>A0A1B6E542_9HEMI</name>
<organism evidence="2">
    <name type="scientific">Clastoptera arizonana</name>
    <name type="common">Arizona spittle bug</name>
    <dbReference type="NCBI Taxonomy" id="38151"/>
    <lineage>
        <taxon>Eukaryota</taxon>
        <taxon>Metazoa</taxon>
        <taxon>Ecdysozoa</taxon>
        <taxon>Arthropoda</taxon>
        <taxon>Hexapoda</taxon>
        <taxon>Insecta</taxon>
        <taxon>Pterygota</taxon>
        <taxon>Neoptera</taxon>
        <taxon>Paraneoptera</taxon>
        <taxon>Hemiptera</taxon>
        <taxon>Auchenorrhyncha</taxon>
        <taxon>Cercopoidea</taxon>
        <taxon>Clastopteridae</taxon>
        <taxon>Clastoptera</taxon>
    </lineage>
</organism>